<dbReference type="FunFam" id="2.40.10.10:FF:000054">
    <property type="entry name" value="Complement C1r subcomponent"/>
    <property type="match status" value="1"/>
</dbReference>
<keyword evidence="3 7" id="KW-0732">Signal</keyword>
<dbReference type="OrthoDB" id="508624at2759"/>
<dbReference type="InterPro" id="IPR009003">
    <property type="entry name" value="Peptidase_S1_PA"/>
</dbReference>
<evidence type="ECO:0000256" key="1">
    <source>
        <dbReference type="ARBA" id="ARBA00004613"/>
    </source>
</evidence>
<organism evidence="10">
    <name type="scientific">Chlorella variabilis</name>
    <name type="common">Green alga</name>
    <dbReference type="NCBI Taxonomy" id="554065"/>
    <lineage>
        <taxon>Eukaryota</taxon>
        <taxon>Viridiplantae</taxon>
        <taxon>Chlorophyta</taxon>
        <taxon>core chlorophytes</taxon>
        <taxon>Trebouxiophyceae</taxon>
        <taxon>Chlorellales</taxon>
        <taxon>Chlorellaceae</taxon>
        <taxon>Chlorella clade</taxon>
        <taxon>Chlorella</taxon>
    </lineage>
</organism>
<name>E1Z5V2_CHLVA</name>
<reference evidence="9 10" key="1">
    <citation type="journal article" date="2010" name="Plant Cell">
        <title>The Chlorella variabilis NC64A genome reveals adaptation to photosymbiosis, coevolution with viruses, and cryptic sex.</title>
        <authorList>
            <person name="Blanc G."/>
            <person name="Duncan G."/>
            <person name="Agarkova I."/>
            <person name="Borodovsky M."/>
            <person name="Gurnon J."/>
            <person name="Kuo A."/>
            <person name="Lindquist E."/>
            <person name="Lucas S."/>
            <person name="Pangilinan J."/>
            <person name="Polle J."/>
            <person name="Salamov A."/>
            <person name="Terry A."/>
            <person name="Yamada T."/>
            <person name="Dunigan D.D."/>
            <person name="Grigoriev I.V."/>
            <person name="Claverie J.M."/>
            <person name="Van Etten J.L."/>
        </authorList>
    </citation>
    <scope>NUCLEOTIDE SEQUENCE [LARGE SCALE GENOMIC DNA]</scope>
    <source>
        <strain evidence="9 10">NC64A</strain>
    </source>
</reference>
<dbReference type="PROSITE" id="PS00135">
    <property type="entry name" value="TRYPSIN_SER"/>
    <property type="match status" value="1"/>
</dbReference>
<evidence type="ECO:0000259" key="8">
    <source>
        <dbReference type="PROSITE" id="PS50240"/>
    </source>
</evidence>
<dbReference type="GO" id="GO:0004252">
    <property type="term" value="F:serine-type endopeptidase activity"/>
    <property type="evidence" value="ECO:0007669"/>
    <property type="project" value="InterPro"/>
</dbReference>
<evidence type="ECO:0000256" key="2">
    <source>
        <dbReference type="ARBA" id="ARBA00022525"/>
    </source>
</evidence>
<dbReference type="InParanoid" id="E1Z5V2"/>
<dbReference type="SUPFAM" id="SSF50494">
    <property type="entry name" value="Trypsin-like serine proteases"/>
    <property type="match status" value="1"/>
</dbReference>
<dbReference type="OMA" id="WGFRIAD"/>
<feature type="signal peptide" evidence="7">
    <location>
        <begin position="1"/>
        <end position="26"/>
    </location>
</feature>
<dbReference type="GeneID" id="17358173"/>
<dbReference type="InterPro" id="IPR033116">
    <property type="entry name" value="TRYPSIN_SER"/>
</dbReference>
<accession>E1Z5V2</accession>
<dbReference type="GO" id="GO:0006508">
    <property type="term" value="P:proteolysis"/>
    <property type="evidence" value="ECO:0007669"/>
    <property type="project" value="UniProtKB-KW"/>
</dbReference>
<evidence type="ECO:0000313" key="9">
    <source>
        <dbReference type="EMBL" id="EFN58537.1"/>
    </source>
</evidence>
<evidence type="ECO:0000256" key="3">
    <source>
        <dbReference type="ARBA" id="ARBA00022729"/>
    </source>
</evidence>
<dbReference type="KEGG" id="cvr:CHLNCDRAFT_140641"/>
<comment type="subcellular location">
    <subcellularLocation>
        <location evidence="1">Secreted</location>
    </subcellularLocation>
</comment>
<dbReference type="CDD" id="cd00190">
    <property type="entry name" value="Tryp_SPc"/>
    <property type="match status" value="1"/>
</dbReference>
<keyword evidence="6" id="KW-0378">Hydrolase</keyword>
<keyword evidence="4" id="KW-1015">Disulfide bond</keyword>
<keyword evidence="2" id="KW-0964">Secreted</keyword>
<proteinExistence type="predicted"/>
<evidence type="ECO:0000256" key="6">
    <source>
        <dbReference type="RuleBase" id="RU363034"/>
    </source>
</evidence>
<dbReference type="InterPro" id="IPR001254">
    <property type="entry name" value="Trypsin_dom"/>
</dbReference>
<dbReference type="PRINTS" id="PR00722">
    <property type="entry name" value="CHYMOTRYPSIN"/>
</dbReference>
<dbReference type="RefSeq" id="XP_005850639.1">
    <property type="nucleotide sequence ID" value="XM_005850577.1"/>
</dbReference>
<dbReference type="eggNOG" id="KOG3627">
    <property type="taxonomic scope" value="Eukaryota"/>
</dbReference>
<dbReference type="PROSITE" id="PS00134">
    <property type="entry name" value="TRYPSIN_HIS"/>
    <property type="match status" value="1"/>
</dbReference>
<dbReference type="AlphaFoldDB" id="E1Z5V2"/>
<dbReference type="FunFam" id="2.40.10.10:FF:000068">
    <property type="entry name" value="transmembrane protease serine 2"/>
    <property type="match status" value="1"/>
</dbReference>
<dbReference type="PANTHER" id="PTHR24252:SF7">
    <property type="entry name" value="HYALIN"/>
    <property type="match status" value="1"/>
</dbReference>
<dbReference type="EMBL" id="GL433837">
    <property type="protein sequence ID" value="EFN58537.1"/>
    <property type="molecule type" value="Genomic_DNA"/>
</dbReference>
<evidence type="ECO:0000313" key="10">
    <source>
        <dbReference type="Proteomes" id="UP000008141"/>
    </source>
</evidence>
<keyword evidence="6" id="KW-0720">Serine protease</keyword>
<dbReference type="InterPro" id="IPR018114">
    <property type="entry name" value="TRYPSIN_HIS"/>
</dbReference>
<keyword evidence="5" id="KW-0325">Glycoprotein</keyword>
<dbReference type="SMART" id="SM00020">
    <property type="entry name" value="Tryp_SPc"/>
    <property type="match status" value="1"/>
</dbReference>
<dbReference type="PANTHER" id="PTHR24252">
    <property type="entry name" value="ACROSIN-RELATED"/>
    <property type="match status" value="1"/>
</dbReference>
<gene>
    <name evidence="9" type="ORF">CHLNCDRAFT_140641</name>
</gene>
<sequence>MERTWTRRWRLALAVLWCISAEGADARGLLGVAAAAATPGAEGSSDDAVNSAIAYGLLTAEKDFQYLVSLLDSADSWAGCGGALIRPRLAITAAHCVKKANGKISDVKAVYIGIRNWETDMPSQYEYRKVTKIVVHGQYNPDTLANDIALLVLNRPAKTKPVLLPPPTYKLIPADVYEDGDWLFVAGFGSTEQGDTSRLLYAEVPFISRAYCNEIYIDEFESDPVPTTHICAGYADDSQDSCEGDSGGPLVKRTKNGDVLVGVVSYGPGGGSCGGDMNLGAYTSVTAMRRWLLSIIASLKL</sequence>
<keyword evidence="10" id="KW-1185">Reference proteome</keyword>
<feature type="domain" description="Peptidase S1" evidence="8">
    <location>
        <begin position="53"/>
        <end position="297"/>
    </location>
</feature>
<keyword evidence="6" id="KW-0645">Protease</keyword>
<feature type="chain" id="PRO_5003155881" description="Peptidase S1 domain-containing protein" evidence="7">
    <location>
        <begin position="27"/>
        <end position="301"/>
    </location>
</feature>
<evidence type="ECO:0000256" key="4">
    <source>
        <dbReference type="ARBA" id="ARBA00023157"/>
    </source>
</evidence>
<dbReference type="Proteomes" id="UP000008141">
    <property type="component" value="Unassembled WGS sequence"/>
</dbReference>
<dbReference type="PROSITE" id="PS50240">
    <property type="entry name" value="TRYPSIN_DOM"/>
    <property type="match status" value="1"/>
</dbReference>
<dbReference type="Gene3D" id="2.40.10.10">
    <property type="entry name" value="Trypsin-like serine proteases"/>
    <property type="match status" value="1"/>
</dbReference>
<evidence type="ECO:0000256" key="7">
    <source>
        <dbReference type="SAM" id="SignalP"/>
    </source>
</evidence>
<dbReference type="GO" id="GO:0005576">
    <property type="term" value="C:extracellular region"/>
    <property type="evidence" value="ECO:0007669"/>
    <property type="project" value="UniProtKB-SubCell"/>
</dbReference>
<dbReference type="STRING" id="554065.E1Z5V2"/>
<dbReference type="InterPro" id="IPR001314">
    <property type="entry name" value="Peptidase_S1A"/>
</dbReference>
<protein>
    <recommendedName>
        <fullName evidence="8">Peptidase S1 domain-containing protein</fullName>
    </recommendedName>
</protein>
<dbReference type="Pfam" id="PF00089">
    <property type="entry name" value="Trypsin"/>
    <property type="match status" value="1"/>
</dbReference>
<evidence type="ECO:0000256" key="5">
    <source>
        <dbReference type="ARBA" id="ARBA00023180"/>
    </source>
</evidence>
<dbReference type="InterPro" id="IPR043504">
    <property type="entry name" value="Peptidase_S1_PA_chymotrypsin"/>
</dbReference>